<protein>
    <recommendedName>
        <fullName evidence="1">BTB domain-containing protein</fullName>
    </recommendedName>
</protein>
<gene>
    <name evidence="2" type="ORF">B0I35DRAFT_434664</name>
</gene>
<name>A0A8K0WQD6_9HYPO</name>
<accession>A0A8K0WQD6</accession>
<keyword evidence="3" id="KW-1185">Reference proteome</keyword>
<dbReference type="InterPro" id="IPR000210">
    <property type="entry name" value="BTB/POZ_dom"/>
</dbReference>
<dbReference type="PANTHER" id="PTHR47843:SF2">
    <property type="entry name" value="BTB DOMAIN-CONTAINING PROTEIN"/>
    <property type="match status" value="1"/>
</dbReference>
<evidence type="ECO:0000313" key="3">
    <source>
        <dbReference type="Proteomes" id="UP000813444"/>
    </source>
</evidence>
<evidence type="ECO:0000313" key="2">
    <source>
        <dbReference type="EMBL" id="KAH7317160.1"/>
    </source>
</evidence>
<reference evidence="2" key="1">
    <citation type="journal article" date="2021" name="Nat. Commun.">
        <title>Genetic determinants of endophytism in the Arabidopsis root mycobiome.</title>
        <authorList>
            <person name="Mesny F."/>
            <person name="Miyauchi S."/>
            <person name="Thiergart T."/>
            <person name="Pickel B."/>
            <person name="Atanasova L."/>
            <person name="Karlsson M."/>
            <person name="Huettel B."/>
            <person name="Barry K.W."/>
            <person name="Haridas S."/>
            <person name="Chen C."/>
            <person name="Bauer D."/>
            <person name="Andreopoulos W."/>
            <person name="Pangilinan J."/>
            <person name="LaButti K."/>
            <person name="Riley R."/>
            <person name="Lipzen A."/>
            <person name="Clum A."/>
            <person name="Drula E."/>
            <person name="Henrissat B."/>
            <person name="Kohler A."/>
            <person name="Grigoriev I.V."/>
            <person name="Martin F.M."/>
            <person name="Hacquard S."/>
        </authorList>
    </citation>
    <scope>NUCLEOTIDE SEQUENCE</scope>
    <source>
        <strain evidence="2">MPI-CAGE-CH-0235</strain>
    </source>
</reference>
<dbReference type="Gene3D" id="3.30.710.10">
    <property type="entry name" value="Potassium Channel Kv1.1, Chain A"/>
    <property type="match status" value="1"/>
</dbReference>
<sequence>MGTARVSKDNILDLSGRCVEVIVGPDPNPTLFSVHEELICKASPFFKKALGGEWTEAKSRSVRFKDHDASGFHIYLNWLYCHTLPVRGKDQGGPGDTEYMELAKAYVLGDFLQHTSFKDAVLDAMGEKSRVSIKGRYNLPSGPAIRTIYGNSLESCKGRKLLVDLYVTRGVHVNQLGETDELPYEFLFDLSTALLARRTFPGSVELESDQYHESDDSWKQILSSAARSSRDLRRSNNADVWGTRFDA</sequence>
<dbReference type="SUPFAM" id="SSF54695">
    <property type="entry name" value="POZ domain"/>
    <property type="match status" value="1"/>
</dbReference>
<dbReference type="OrthoDB" id="1022638at2759"/>
<feature type="domain" description="BTB" evidence="1">
    <location>
        <begin position="19"/>
        <end position="88"/>
    </location>
</feature>
<dbReference type="PROSITE" id="PS50097">
    <property type="entry name" value="BTB"/>
    <property type="match status" value="1"/>
</dbReference>
<proteinExistence type="predicted"/>
<comment type="caution">
    <text evidence="2">The sequence shown here is derived from an EMBL/GenBank/DDBJ whole genome shotgun (WGS) entry which is preliminary data.</text>
</comment>
<dbReference type="PANTHER" id="PTHR47843">
    <property type="entry name" value="BTB DOMAIN-CONTAINING PROTEIN-RELATED"/>
    <property type="match status" value="1"/>
</dbReference>
<organism evidence="2 3">
    <name type="scientific">Stachybotrys elegans</name>
    <dbReference type="NCBI Taxonomy" id="80388"/>
    <lineage>
        <taxon>Eukaryota</taxon>
        <taxon>Fungi</taxon>
        <taxon>Dikarya</taxon>
        <taxon>Ascomycota</taxon>
        <taxon>Pezizomycotina</taxon>
        <taxon>Sordariomycetes</taxon>
        <taxon>Hypocreomycetidae</taxon>
        <taxon>Hypocreales</taxon>
        <taxon>Stachybotryaceae</taxon>
        <taxon>Stachybotrys</taxon>
    </lineage>
</organism>
<dbReference type="Pfam" id="PF00651">
    <property type="entry name" value="BTB"/>
    <property type="match status" value="1"/>
</dbReference>
<dbReference type="Proteomes" id="UP000813444">
    <property type="component" value="Unassembled WGS sequence"/>
</dbReference>
<dbReference type="CDD" id="cd18186">
    <property type="entry name" value="BTB_POZ_ZBTB_KLHL-like"/>
    <property type="match status" value="1"/>
</dbReference>
<dbReference type="EMBL" id="JAGPNK010000008">
    <property type="protein sequence ID" value="KAH7317160.1"/>
    <property type="molecule type" value="Genomic_DNA"/>
</dbReference>
<dbReference type="AlphaFoldDB" id="A0A8K0WQD6"/>
<evidence type="ECO:0000259" key="1">
    <source>
        <dbReference type="PROSITE" id="PS50097"/>
    </source>
</evidence>
<dbReference type="InterPro" id="IPR011333">
    <property type="entry name" value="SKP1/BTB/POZ_sf"/>
</dbReference>